<organism evidence="2 3">
    <name type="scientific">Candidatus Micrarchaeum acidiphilum ARMAN-2</name>
    <dbReference type="NCBI Taxonomy" id="425595"/>
    <lineage>
        <taxon>Archaea</taxon>
        <taxon>Candidatus Micrarchaeota</taxon>
        <taxon>Candidatus Micrarchaeia</taxon>
        <taxon>Candidatus Micrarchaeales</taxon>
        <taxon>Candidatus Micrarchaeaceae</taxon>
        <taxon>Candidatus Micrarchaeum</taxon>
    </lineage>
</organism>
<protein>
    <submittedName>
        <fullName evidence="2">PfkB domain protein</fullName>
    </submittedName>
</protein>
<reference evidence="2 3" key="1">
    <citation type="journal article" date="2009" name="Genome Biol.">
        <title>Community-wide analysis of microbial genome sequence signatures.</title>
        <authorList>
            <person name="Dick G.J."/>
            <person name="Andersson A.F."/>
            <person name="Baker B.J."/>
            <person name="Simmons S.L."/>
            <person name="Thomas B.C."/>
            <person name="Yelton A.P."/>
            <person name="Banfield J.F."/>
        </authorList>
    </citation>
    <scope>NUCLEOTIDE SEQUENCE [LARGE SCALE GENOMIC DNA]</scope>
    <source>
        <strain evidence="2">ARMAN-2</strain>
    </source>
</reference>
<dbReference type="InterPro" id="IPR029056">
    <property type="entry name" value="Ribokinase-like"/>
</dbReference>
<keyword evidence="3" id="KW-1185">Reference proteome</keyword>
<evidence type="ECO:0000313" key="3">
    <source>
        <dbReference type="Proteomes" id="UP000332487"/>
    </source>
</evidence>
<gene>
    <name evidence="2" type="ORF">UNLARM2_0344</name>
</gene>
<name>C7DGZ8_MICA2</name>
<dbReference type="SUPFAM" id="SSF53613">
    <property type="entry name" value="Ribokinase-like"/>
    <property type="match status" value="1"/>
</dbReference>
<proteinExistence type="predicted"/>
<dbReference type="Pfam" id="PF00294">
    <property type="entry name" value="PfkB"/>
    <property type="match status" value="1"/>
</dbReference>
<dbReference type="Proteomes" id="UP000332487">
    <property type="component" value="Unassembled WGS sequence"/>
</dbReference>
<accession>C7DGZ8</accession>
<dbReference type="AlphaFoldDB" id="C7DGZ8"/>
<dbReference type="InterPro" id="IPR011611">
    <property type="entry name" value="PfkB_dom"/>
</dbReference>
<feature type="domain" description="Carbohydrate kinase PfkB" evidence="1">
    <location>
        <begin position="31"/>
        <end position="264"/>
    </location>
</feature>
<evidence type="ECO:0000313" key="2">
    <source>
        <dbReference type="EMBL" id="EET89900.1"/>
    </source>
</evidence>
<reference evidence="2 3" key="2">
    <citation type="journal article" date="2010" name="Proc. Natl. Acad. Sci. U.S.A.">
        <title>Enigmatic, ultrasmall, uncultivated Archaea.</title>
        <authorList>
            <person name="Baker B.J."/>
            <person name="Comolli L.R."/>
            <person name="Dick G.J."/>
            <person name="Hauser L.J."/>
            <person name="Hyatt D."/>
            <person name="Dill B.D."/>
            <person name="Land M.L."/>
            <person name="Verberkmoes N.C."/>
            <person name="Hettich R.L."/>
            <person name="Banfield J.F."/>
        </authorList>
    </citation>
    <scope>NUCLEOTIDE SEQUENCE [LARGE SCALE GENOMIC DNA]</scope>
    <source>
        <strain evidence="2">ARMAN-2</strain>
    </source>
</reference>
<evidence type="ECO:0000259" key="1">
    <source>
        <dbReference type="Pfam" id="PF00294"/>
    </source>
</evidence>
<dbReference type="EMBL" id="GG697240">
    <property type="protein sequence ID" value="EET89900.1"/>
    <property type="molecule type" value="Genomic_DNA"/>
</dbReference>
<dbReference type="Gene3D" id="3.40.1190.20">
    <property type="match status" value="1"/>
</dbReference>
<sequence length="273" mass="29573">MDEVKKAPELVIFGDLGYDELHAPDINMKMQGGSAYYAAAGASRFSDRVGLLSIVGSDYDMGKLALLGADTEGVQTSPGSSFLCVCKYAKDGYKRDIQIFPGVRERFSIRMIPEHYLKCKYYYIATTDPKKQGDVASYIRSTVKGAVIGIDTVKEYLVSRHAEISAAMAVADVLFFDMNEFRLIDKPLLESKAFVYKLGRYGAVYSGKGTAFHAQAPRVKQVEKSGSGDILGGAFMAQTAAGAGPESALKNAVELATMSVTAFGIEHIIKNRA</sequence>